<sequence>MSLTTSSTVKTVADSDGWKLVGALTTTFTPPAGCNKIISTEDNSLAILGTGYFDRGSCYPSSQSTPIRVYYRPGLACPSGWISELLSGIRANPNLPSLRPGETAVVCCPGGLRYTETVLRLAPGVGGWCLGTLSAPTSIEPIRCANCDGTPTPLPITNSDKVAMTLIEYTLLLRQETAAGINGSSASSSASSSAPSISAPPSNGSGEEPSSGLSSAAKTGIAMGIVIAVILLAFAFWAFFIKRLRERRQMQAPQSLNEVKEADGTSVTITELIGDTNPHMRTHEIGRGTEVLSVAPVVYMEPVELATTPFNRYSRSRLPNYGGGEMRGL</sequence>
<evidence type="ECO:0008006" key="5">
    <source>
        <dbReference type="Google" id="ProtNLM"/>
    </source>
</evidence>
<reference evidence="3" key="2">
    <citation type="submission" date="2023-06" db="EMBL/GenBank/DDBJ databases">
        <authorList>
            <consortium name="Lawrence Berkeley National Laboratory"/>
            <person name="Haridas S."/>
            <person name="Hensen N."/>
            <person name="Bonometti L."/>
            <person name="Westerberg I."/>
            <person name="Brannstrom I.O."/>
            <person name="Guillou S."/>
            <person name="Cros-Aarteil S."/>
            <person name="Calhoun S."/>
            <person name="Kuo A."/>
            <person name="Mondo S."/>
            <person name="Pangilinan J."/>
            <person name="Riley R."/>
            <person name="Labutti K."/>
            <person name="Andreopoulos B."/>
            <person name="Lipzen A."/>
            <person name="Chen C."/>
            <person name="Yanf M."/>
            <person name="Daum C."/>
            <person name="Ng V."/>
            <person name="Clum A."/>
            <person name="Steindorff A."/>
            <person name="Ohm R."/>
            <person name="Martin F."/>
            <person name="Silar P."/>
            <person name="Natvig D."/>
            <person name="Lalanne C."/>
            <person name="Gautier V."/>
            <person name="Ament-Velasquez S.L."/>
            <person name="Kruys A."/>
            <person name="Hutchinson M.I."/>
            <person name="Powell A.J."/>
            <person name="Barry K."/>
            <person name="Miller A.N."/>
            <person name="Grigoriev I.V."/>
            <person name="Debuchy R."/>
            <person name="Gladieux P."/>
            <person name="Thoren M.H."/>
            <person name="Johannesson H."/>
        </authorList>
    </citation>
    <scope>NUCLEOTIDE SEQUENCE</scope>
    <source>
        <strain evidence="3">CBS 955.72</strain>
    </source>
</reference>
<dbReference type="EMBL" id="JAUIQD010000006">
    <property type="protein sequence ID" value="KAK3345793.1"/>
    <property type="molecule type" value="Genomic_DNA"/>
</dbReference>
<evidence type="ECO:0000256" key="2">
    <source>
        <dbReference type="SAM" id="Phobius"/>
    </source>
</evidence>
<evidence type="ECO:0000313" key="3">
    <source>
        <dbReference type="EMBL" id="KAK3345793.1"/>
    </source>
</evidence>
<name>A0AAJ0HA22_9PEZI</name>
<organism evidence="3 4">
    <name type="scientific">Lasiosphaeria hispida</name>
    <dbReference type="NCBI Taxonomy" id="260671"/>
    <lineage>
        <taxon>Eukaryota</taxon>
        <taxon>Fungi</taxon>
        <taxon>Dikarya</taxon>
        <taxon>Ascomycota</taxon>
        <taxon>Pezizomycotina</taxon>
        <taxon>Sordariomycetes</taxon>
        <taxon>Sordariomycetidae</taxon>
        <taxon>Sordariales</taxon>
        <taxon>Lasiosphaeriaceae</taxon>
        <taxon>Lasiosphaeria</taxon>
    </lineage>
</organism>
<reference evidence="3" key="1">
    <citation type="journal article" date="2023" name="Mol. Phylogenet. Evol.">
        <title>Genome-scale phylogeny and comparative genomics of the fungal order Sordariales.</title>
        <authorList>
            <person name="Hensen N."/>
            <person name="Bonometti L."/>
            <person name="Westerberg I."/>
            <person name="Brannstrom I.O."/>
            <person name="Guillou S."/>
            <person name="Cros-Aarteil S."/>
            <person name="Calhoun S."/>
            <person name="Haridas S."/>
            <person name="Kuo A."/>
            <person name="Mondo S."/>
            <person name="Pangilinan J."/>
            <person name="Riley R."/>
            <person name="LaButti K."/>
            <person name="Andreopoulos B."/>
            <person name="Lipzen A."/>
            <person name="Chen C."/>
            <person name="Yan M."/>
            <person name="Daum C."/>
            <person name="Ng V."/>
            <person name="Clum A."/>
            <person name="Steindorff A."/>
            <person name="Ohm R.A."/>
            <person name="Martin F."/>
            <person name="Silar P."/>
            <person name="Natvig D.O."/>
            <person name="Lalanne C."/>
            <person name="Gautier V."/>
            <person name="Ament-Velasquez S.L."/>
            <person name="Kruys A."/>
            <person name="Hutchinson M.I."/>
            <person name="Powell A.J."/>
            <person name="Barry K."/>
            <person name="Miller A.N."/>
            <person name="Grigoriev I.V."/>
            <person name="Debuchy R."/>
            <person name="Gladieux P."/>
            <person name="Hiltunen Thoren M."/>
            <person name="Johannesson H."/>
        </authorList>
    </citation>
    <scope>NUCLEOTIDE SEQUENCE</scope>
    <source>
        <strain evidence="3">CBS 955.72</strain>
    </source>
</reference>
<accession>A0AAJ0HA22</accession>
<feature type="region of interest" description="Disordered" evidence="1">
    <location>
        <begin position="183"/>
        <end position="214"/>
    </location>
</feature>
<keyword evidence="2" id="KW-0472">Membrane</keyword>
<comment type="caution">
    <text evidence="3">The sequence shown here is derived from an EMBL/GenBank/DDBJ whole genome shotgun (WGS) entry which is preliminary data.</text>
</comment>
<feature type="transmembrane region" description="Helical" evidence="2">
    <location>
        <begin position="220"/>
        <end position="241"/>
    </location>
</feature>
<dbReference type="Proteomes" id="UP001275084">
    <property type="component" value="Unassembled WGS sequence"/>
</dbReference>
<evidence type="ECO:0000256" key="1">
    <source>
        <dbReference type="SAM" id="MobiDB-lite"/>
    </source>
</evidence>
<proteinExistence type="predicted"/>
<gene>
    <name evidence="3" type="ORF">B0T25DRAFT_633491</name>
</gene>
<keyword evidence="4" id="KW-1185">Reference proteome</keyword>
<dbReference type="AlphaFoldDB" id="A0AAJ0HA22"/>
<keyword evidence="2" id="KW-1133">Transmembrane helix</keyword>
<evidence type="ECO:0000313" key="4">
    <source>
        <dbReference type="Proteomes" id="UP001275084"/>
    </source>
</evidence>
<protein>
    <recommendedName>
        <fullName evidence="5">WSC domain-containing protein</fullName>
    </recommendedName>
</protein>
<keyword evidence="2" id="KW-0812">Transmembrane</keyword>